<dbReference type="OrthoDB" id="9808492at2"/>
<sequence length="391" mass="43680">MEDIPELEDKLPPMRALATFTNGVWADIASSELDGPVKGCKDALHSNLVEFMRSQHLIVLTGLGTSLCVVDQTGNKPAPTMSDLWNAVRGAFGVKPFNDILAAVRQPVGNKNIELLLSRCQTAQAFEPSSTIAAFISVAEKTIAHCCRFISDSLGLPQHESFLRRIARRPTAAPRTRIFTTNYDLCFETAASRIHMVVVDGFSHSVPQEFDGEHFAYDLVRRGEDGFAPDFIPNVCHLYKLHGSVDWERSTDRIRKQQDTDEPVLIYPRHSKFESSYEHPFLEMMSRFQAAIRQPKTSLLIVGFGFGDKHITQPILAAIRSNVGLRVVVVDPFLQQSPSETSSNMASLIVQGDPRITLVASSFEKFVPLLPDLVSETEHERHQARLRRIEA</sequence>
<dbReference type="Pfam" id="PF13289">
    <property type="entry name" value="SIR2_2"/>
    <property type="match status" value="1"/>
</dbReference>
<evidence type="ECO:0000313" key="2">
    <source>
        <dbReference type="Proteomes" id="UP000199518"/>
    </source>
</evidence>
<dbReference type="AlphaFoldDB" id="A0A1I3D7D2"/>
<gene>
    <name evidence="1" type="ORF">SAMN05421753_103120</name>
</gene>
<name>A0A1I3D7D2_9PLAN</name>
<evidence type="ECO:0000313" key="1">
    <source>
        <dbReference type="EMBL" id="SFH82576.1"/>
    </source>
</evidence>
<protein>
    <submittedName>
        <fullName evidence="1">SIR2-like domain-containing protein</fullName>
    </submittedName>
</protein>
<dbReference type="RefSeq" id="WP_092048141.1">
    <property type="nucleotide sequence ID" value="NZ_FOQD01000003.1"/>
</dbReference>
<dbReference type="EMBL" id="FOQD01000003">
    <property type="protein sequence ID" value="SFH82576.1"/>
    <property type="molecule type" value="Genomic_DNA"/>
</dbReference>
<accession>A0A1I3D7D2</accession>
<dbReference type="STRING" id="1576369.SAMN05421753_103120"/>
<dbReference type="Proteomes" id="UP000199518">
    <property type="component" value="Unassembled WGS sequence"/>
</dbReference>
<organism evidence="1 2">
    <name type="scientific">Planctomicrobium piriforme</name>
    <dbReference type="NCBI Taxonomy" id="1576369"/>
    <lineage>
        <taxon>Bacteria</taxon>
        <taxon>Pseudomonadati</taxon>
        <taxon>Planctomycetota</taxon>
        <taxon>Planctomycetia</taxon>
        <taxon>Planctomycetales</taxon>
        <taxon>Planctomycetaceae</taxon>
        <taxon>Planctomicrobium</taxon>
    </lineage>
</organism>
<keyword evidence="2" id="KW-1185">Reference proteome</keyword>
<reference evidence="2" key="1">
    <citation type="submission" date="2016-10" db="EMBL/GenBank/DDBJ databases">
        <authorList>
            <person name="Varghese N."/>
            <person name="Submissions S."/>
        </authorList>
    </citation>
    <scope>NUCLEOTIDE SEQUENCE [LARGE SCALE GENOMIC DNA]</scope>
    <source>
        <strain evidence="2">DSM 26348</strain>
    </source>
</reference>
<proteinExistence type="predicted"/>